<evidence type="ECO:0000256" key="1">
    <source>
        <dbReference type="SAM" id="MobiDB-lite"/>
    </source>
</evidence>
<feature type="region of interest" description="Disordered" evidence="1">
    <location>
        <begin position="75"/>
        <end position="99"/>
    </location>
</feature>
<name>A0A2N8HGR0_9BACT</name>
<feature type="compositionally biased region" description="Polar residues" evidence="1">
    <location>
        <begin position="78"/>
        <end position="90"/>
    </location>
</feature>
<dbReference type="Proteomes" id="UP000236000">
    <property type="component" value="Unassembled WGS sequence"/>
</dbReference>
<reference evidence="2 3" key="1">
    <citation type="journal article" date="2017" name="BMC Genomics">
        <title>Genome sequencing of 39 Akkermansia muciniphila isolates reveals its population structure, genomic and functional diverisity, and global distribution in mammalian gut microbiotas.</title>
        <authorList>
            <person name="Guo X."/>
            <person name="Li S."/>
            <person name="Zhang J."/>
            <person name="Wu F."/>
            <person name="Li X."/>
            <person name="Wu D."/>
            <person name="Zhang M."/>
            <person name="Ou Z."/>
            <person name="Jie Z."/>
            <person name="Yan Q."/>
            <person name="Li P."/>
            <person name="Yi J."/>
            <person name="Peng Y."/>
        </authorList>
    </citation>
    <scope>NUCLEOTIDE SEQUENCE [LARGE SCALE GENOMIC DNA]</scope>
    <source>
        <strain evidence="2 3">GP24</strain>
    </source>
</reference>
<gene>
    <name evidence="2" type="ORF">CXU22_00275</name>
</gene>
<sequence>MTKKLRNKRSSSGLRFPIGTFHAFASRFNRGKTDPASANAVPVYFRERRHKKTLRNSGQGPDYGLMEQEDLEDCKSELSISTASQNTPTANRPKAQAPATERTVITIFFRSAFALH</sequence>
<proteinExistence type="predicted"/>
<comment type="caution">
    <text evidence="2">The sequence shown here is derived from an EMBL/GenBank/DDBJ whole genome shotgun (WGS) entry which is preliminary data.</text>
</comment>
<dbReference type="EMBL" id="PJKA01000002">
    <property type="protein sequence ID" value="PNC20260.1"/>
    <property type="molecule type" value="Genomic_DNA"/>
</dbReference>
<evidence type="ECO:0000313" key="2">
    <source>
        <dbReference type="EMBL" id="PNC20260.1"/>
    </source>
</evidence>
<protein>
    <submittedName>
        <fullName evidence="2">Uncharacterized protein</fullName>
    </submittedName>
</protein>
<evidence type="ECO:0000313" key="3">
    <source>
        <dbReference type="Proteomes" id="UP000236000"/>
    </source>
</evidence>
<dbReference type="AlphaFoldDB" id="A0A2N8HGR0"/>
<organism evidence="2 3">
    <name type="scientific">Akkermansia muciniphila</name>
    <dbReference type="NCBI Taxonomy" id="239935"/>
    <lineage>
        <taxon>Bacteria</taxon>
        <taxon>Pseudomonadati</taxon>
        <taxon>Verrucomicrobiota</taxon>
        <taxon>Verrucomicrobiia</taxon>
        <taxon>Verrucomicrobiales</taxon>
        <taxon>Akkermansiaceae</taxon>
        <taxon>Akkermansia</taxon>
    </lineage>
</organism>
<accession>A0A2N8HGR0</accession>